<keyword evidence="12" id="KW-1185">Reference proteome</keyword>
<dbReference type="InParanoid" id="A0A1Y1ZAF4"/>
<evidence type="ECO:0000313" key="12">
    <source>
        <dbReference type="Proteomes" id="UP000193498"/>
    </source>
</evidence>
<proteinExistence type="inferred from homology"/>
<gene>
    <name evidence="11" type="ORF">K493DRAFT_403797</name>
</gene>
<dbReference type="GO" id="GO:0016075">
    <property type="term" value="P:rRNA catabolic process"/>
    <property type="evidence" value="ECO:0007669"/>
    <property type="project" value="TreeGrafter"/>
</dbReference>
<dbReference type="GO" id="GO:0006364">
    <property type="term" value="P:rRNA processing"/>
    <property type="evidence" value="ECO:0007669"/>
    <property type="project" value="UniProtKB-KW"/>
</dbReference>
<evidence type="ECO:0000259" key="10">
    <source>
        <dbReference type="Pfam" id="PF03725"/>
    </source>
</evidence>
<dbReference type="GO" id="GO:0000177">
    <property type="term" value="C:cytoplasmic exosome (RNase complex)"/>
    <property type="evidence" value="ECO:0007669"/>
    <property type="project" value="TreeGrafter"/>
</dbReference>
<dbReference type="PANTHER" id="PTHR11953:SF2">
    <property type="entry name" value="EXOSOME COMPLEX COMPONENT MTR3"/>
    <property type="match status" value="1"/>
</dbReference>
<dbReference type="GO" id="GO:0003723">
    <property type="term" value="F:RNA binding"/>
    <property type="evidence" value="ECO:0007669"/>
    <property type="project" value="UniProtKB-KW"/>
</dbReference>
<dbReference type="GO" id="GO:0034475">
    <property type="term" value="P:U4 snRNA 3'-end processing"/>
    <property type="evidence" value="ECO:0007669"/>
    <property type="project" value="TreeGrafter"/>
</dbReference>
<reference evidence="11 12" key="1">
    <citation type="submission" date="2016-07" db="EMBL/GenBank/DDBJ databases">
        <title>Pervasive Adenine N6-methylation of Active Genes in Fungi.</title>
        <authorList>
            <consortium name="DOE Joint Genome Institute"/>
            <person name="Mondo S.J."/>
            <person name="Dannebaum R.O."/>
            <person name="Kuo R.C."/>
            <person name="Labutti K."/>
            <person name="Haridas S."/>
            <person name="Kuo A."/>
            <person name="Salamov A."/>
            <person name="Ahrendt S.R."/>
            <person name="Lipzen A."/>
            <person name="Sullivan W."/>
            <person name="Andreopoulos W.B."/>
            <person name="Clum A."/>
            <person name="Lindquist E."/>
            <person name="Daum C."/>
            <person name="Ramamoorthy G.K."/>
            <person name="Gryganskyi A."/>
            <person name="Culley D."/>
            <person name="Magnuson J.K."/>
            <person name="James T.Y."/>
            <person name="O'Malley M.A."/>
            <person name="Stajich J.E."/>
            <person name="Spatafora J.W."/>
            <person name="Visel A."/>
            <person name="Grigoriev I.V."/>
        </authorList>
    </citation>
    <scope>NUCLEOTIDE SEQUENCE [LARGE SCALE GENOMIC DNA]</scope>
    <source>
        <strain evidence="11 12">CBS 931.73</strain>
    </source>
</reference>
<keyword evidence="6" id="KW-0271">Exosome</keyword>
<organism evidence="11 12">
    <name type="scientific">Basidiobolus meristosporus CBS 931.73</name>
    <dbReference type="NCBI Taxonomy" id="1314790"/>
    <lineage>
        <taxon>Eukaryota</taxon>
        <taxon>Fungi</taxon>
        <taxon>Fungi incertae sedis</taxon>
        <taxon>Zoopagomycota</taxon>
        <taxon>Entomophthoromycotina</taxon>
        <taxon>Basidiobolomycetes</taxon>
        <taxon>Basidiobolales</taxon>
        <taxon>Basidiobolaceae</taxon>
        <taxon>Basidiobolus</taxon>
    </lineage>
</organism>
<dbReference type="GO" id="GO:0071051">
    <property type="term" value="P:poly(A)-dependent snoRNA 3'-end processing"/>
    <property type="evidence" value="ECO:0007669"/>
    <property type="project" value="TreeGrafter"/>
</dbReference>
<sequence>MDRKRINGPELSVAPIFTDQKAPAVIPMTLAEKRSDGRSTEELRPIFLKTGLISQANGSAYIEMQHTKIACAIYGPRQAKKPSFNNKGELNCEFKFTPFSCAKRRGHLRDAQERELSQIITQALTPSVRLELFPKSVVDIYISVLESDGIGNTVAAAITCASVALADAGIEMLDLVAASSGGFFQSQVILDCTSSEEELQQGSLVLSYMPSLNEVTHIVLGGETEVAMSNQAIEQCIDTCTKIYSVMNHSLLTSIQP</sequence>
<keyword evidence="11" id="KW-0689">Ribosomal protein</keyword>
<dbReference type="InterPro" id="IPR027408">
    <property type="entry name" value="PNPase/RNase_PH_dom_sf"/>
</dbReference>
<dbReference type="GO" id="GO:0005730">
    <property type="term" value="C:nucleolus"/>
    <property type="evidence" value="ECO:0007669"/>
    <property type="project" value="TreeGrafter"/>
</dbReference>
<dbReference type="Proteomes" id="UP000193498">
    <property type="component" value="Unassembled WGS sequence"/>
</dbReference>
<evidence type="ECO:0000256" key="4">
    <source>
        <dbReference type="ARBA" id="ARBA00022490"/>
    </source>
</evidence>
<dbReference type="Pfam" id="PF01138">
    <property type="entry name" value="RNase_PH"/>
    <property type="match status" value="1"/>
</dbReference>
<dbReference type="InterPro" id="IPR050080">
    <property type="entry name" value="RNase_PH"/>
</dbReference>
<comment type="caution">
    <text evidence="11">The sequence shown here is derived from an EMBL/GenBank/DDBJ whole genome shotgun (WGS) entry which is preliminary data.</text>
</comment>
<dbReference type="PANTHER" id="PTHR11953">
    <property type="entry name" value="EXOSOME COMPLEX COMPONENT"/>
    <property type="match status" value="1"/>
</dbReference>
<dbReference type="SUPFAM" id="SSF54211">
    <property type="entry name" value="Ribosomal protein S5 domain 2-like"/>
    <property type="match status" value="1"/>
</dbReference>
<dbReference type="InterPro" id="IPR001247">
    <property type="entry name" value="ExoRNase_PH_dom1"/>
</dbReference>
<dbReference type="OrthoDB" id="2504340at2759"/>
<dbReference type="STRING" id="1314790.A0A1Y1ZAF4"/>
<evidence type="ECO:0000259" key="9">
    <source>
        <dbReference type="Pfam" id="PF01138"/>
    </source>
</evidence>
<evidence type="ECO:0000256" key="3">
    <source>
        <dbReference type="ARBA" id="ARBA00006678"/>
    </source>
</evidence>
<dbReference type="GO" id="GO:0005840">
    <property type="term" value="C:ribosome"/>
    <property type="evidence" value="ECO:0007669"/>
    <property type="project" value="UniProtKB-KW"/>
</dbReference>
<evidence type="ECO:0000256" key="7">
    <source>
        <dbReference type="ARBA" id="ARBA00022884"/>
    </source>
</evidence>
<evidence type="ECO:0000256" key="5">
    <source>
        <dbReference type="ARBA" id="ARBA00022552"/>
    </source>
</evidence>
<evidence type="ECO:0000256" key="1">
    <source>
        <dbReference type="ARBA" id="ARBA00004123"/>
    </source>
</evidence>
<dbReference type="SUPFAM" id="SSF55666">
    <property type="entry name" value="Ribonuclease PH domain 2-like"/>
    <property type="match status" value="1"/>
</dbReference>
<dbReference type="InterPro" id="IPR020568">
    <property type="entry name" value="Ribosomal_Su5_D2-typ_SF"/>
</dbReference>
<dbReference type="FunCoup" id="A0A1Y1ZAF4">
    <property type="interactions" value="169"/>
</dbReference>
<dbReference type="EMBL" id="MCFE01000010">
    <property type="protein sequence ID" value="ORY07238.1"/>
    <property type="molecule type" value="Genomic_DNA"/>
</dbReference>
<dbReference type="Gene3D" id="3.30.230.70">
    <property type="entry name" value="GHMP Kinase, N-terminal domain"/>
    <property type="match status" value="1"/>
</dbReference>
<dbReference type="GO" id="GO:0071028">
    <property type="term" value="P:nuclear mRNA surveillance"/>
    <property type="evidence" value="ECO:0007669"/>
    <property type="project" value="TreeGrafter"/>
</dbReference>
<comment type="similarity">
    <text evidence="3">Belongs to the RNase PH family.</text>
</comment>
<keyword evidence="11" id="KW-0687">Ribonucleoprotein</keyword>
<keyword evidence="5" id="KW-0698">rRNA processing</keyword>
<feature type="domain" description="Exoribonuclease phosphorolytic" evidence="9">
    <location>
        <begin position="42"/>
        <end position="171"/>
    </location>
</feature>
<keyword evidence="8" id="KW-0539">Nucleus</keyword>
<dbReference type="InterPro" id="IPR036345">
    <property type="entry name" value="ExoRNase_PH_dom2_sf"/>
</dbReference>
<dbReference type="Pfam" id="PF03725">
    <property type="entry name" value="RNase_PH_C"/>
    <property type="match status" value="1"/>
</dbReference>
<keyword evidence="7" id="KW-0694">RNA-binding</keyword>
<feature type="domain" description="Exoribonuclease phosphorolytic" evidence="10">
    <location>
        <begin position="174"/>
        <end position="239"/>
    </location>
</feature>
<keyword evidence="4" id="KW-0963">Cytoplasm</keyword>
<name>A0A1Y1ZAF4_9FUNG</name>
<dbReference type="CDD" id="cd11371">
    <property type="entry name" value="RNase_PH_MTR3"/>
    <property type="match status" value="1"/>
</dbReference>
<comment type="subcellular location">
    <subcellularLocation>
        <location evidence="2">Cytoplasm</location>
    </subcellularLocation>
    <subcellularLocation>
        <location evidence="1">Nucleus</location>
    </subcellularLocation>
</comment>
<protein>
    <submittedName>
        <fullName evidence="11">Ribosomal protein S5 domain 2-like protein</fullName>
    </submittedName>
</protein>
<evidence type="ECO:0000313" key="11">
    <source>
        <dbReference type="EMBL" id="ORY07238.1"/>
    </source>
</evidence>
<evidence type="ECO:0000256" key="2">
    <source>
        <dbReference type="ARBA" id="ARBA00004496"/>
    </source>
</evidence>
<dbReference type="InterPro" id="IPR015847">
    <property type="entry name" value="ExoRNase_PH_dom2"/>
</dbReference>
<accession>A0A1Y1ZAF4</accession>
<evidence type="ECO:0000256" key="8">
    <source>
        <dbReference type="ARBA" id="ARBA00023242"/>
    </source>
</evidence>
<evidence type="ECO:0000256" key="6">
    <source>
        <dbReference type="ARBA" id="ARBA00022835"/>
    </source>
</evidence>
<dbReference type="AlphaFoldDB" id="A0A1Y1ZAF4"/>
<dbReference type="GO" id="GO:0000176">
    <property type="term" value="C:nuclear exosome (RNase complex)"/>
    <property type="evidence" value="ECO:0007669"/>
    <property type="project" value="TreeGrafter"/>
</dbReference>